<dbReference type="InterPro" id="IPR051334">
    <property type="entry name" value="SRPK"/>
</dbReference>
<comment type="catalytic activity">
    <reaction evidence="7">
        <text>L-threonyl-[protein] + ATP = O-phospho-L-threonyl-[protein] + ADP + H(+)</text>
        <dbReference type="Rhea" id="RHEA:46608"/>
        <dbReference type="Rhea" id="RHEA-COMP:11060"/>
        <dbReference type="Rhea" id="RHEA-COMP:11605"/>
        <dbReference type="ChEBI" id="CHEBI:15378"/>
        <dbReference type="ChEBI" id="CHEBI:30013"/>
        <dbReference type="ChEBI" id="CHEBI:30616"/>
        <dbReference type="ChEBI" id="CHEBI:61977"/>
        <dbReference type="ChEBI" id="CHEBI:456216"/>
        <dbReference type="EC" id="2.7.11.1"/>
    </reaction>
</comment>
<evidence type="ECO:0000256" key="8">
    <source>
        <dbReference type="ARBA" id="ARBA00048679"/>
    </source>
</evidence>
<protein>
    <recommendedName>
        <fullName evidence="1">non-specific serine/threonine protein kinase</fullName>
        <ecNumber evidence="1">2.7.11.1</ecNumber>
    </recommendedName>
</protein>
<dbReference type="PROSITE" id="PS00108">
    <property type="entry name" value="PROTEIN_KINASE_ST"/>
    <property type="match status" value="1"/>
</dbReference>
<dbReference type="GO" id="GO:0004674">
    <property type="term" value="F:protein serine/threonine kinase activity"/>
    <property type="evidence" value="ECO:0007669"/>
    <property type="project" value="UniProtKB-KW"/>
</dbReference>
<accession>A1CRT1</accession>
<evidence type="ECO:0000256" key="4">
    <source>
        <dbReference type="ARBA" id="ARBA00022741"/>
    </source>
</evidence>
<dbReference type="OrthoDB" id="5979581at2759"/>
<dbReference type="PANTHER" id="PTHR47634">
    <property type="entry name" value="PROTEIN KINASE DOMAIN-CONTAINING PROTEIN-RELATED"/>
    <property type="match status" value="1"/>
</dbReference>
<dbReference type="FunFam" id="3.30.200.20:FF:000786">
    <property type="entry name" value="Protein kinase domain protein"/>
    <property type="match status" value="1"/>
</dbReference>
<dbReference type="GO" id="GO:0005524">
    <property type="term" value="F:ATP binding"/>
    <property type="evidence" value="ECO:0007669"/>
    <property type="project" value="UniProtKB-KW"/>
</dbReference>
<dbReference type="SUPFAM" id="SSF56112">
    <property type="entry name" value="Protein kinase-like (PK-like)"/>
    <property type="match status" value="1"/>
</dbReference>
<dbReference type="VEuPathDB" id="FungiDB:ACLA_030850"/>
<dbReference type="InterPro" id="IPR000719">
    <property type="entry name" value="Prot_kinase_dom"/>
</dbReference>
<dbReference type="InterPro" id="IPR011009">
    <property type="entry name" value="Kinase-like_dom_sf"/>
</dbReference>
<keyword evidence="11" id="KW-1185">Reference proteome</keyword>
<dbReference type="HOGENOM" id="CLU_000288_81_1_1"/>
<keyword evidence="2" id="KW-0723">Serine/threonine-protein kinase</keyword>
<gene>
    <name evidence="10" type="ORF">ACLA_030850</name>
</gene>
<keyword evidence="6" id="KW-0067">ATP-binding</keyword>
<keyword evidence="5 10" id="KW-0418">Kinase</keyword>
<evidence type="ECO:0000256" key="7">
    <source>
        <dbReference type="ARBA" id="ARBA00047899"/>
    </source>
</evidence>
<dbReference type="Pfam" id="PF00069">
    <property type="entry name" value="Pkinase"/>
    <property type="match status" value="2"/>
</dbReference>
<name>A1CRT1_ASPCL</name>
<organism evidence="10 11">
    <name type="scientific">Aspergillus clavatus (strain ATCC 1007 / CBS 513.65 / DSM 816 / NCTC 3887 / NRRL 1 / QM 1276 / 107)</name>
    <dbReference type="NCBI Taxonomy" id="344612"/>
    <lineage>
        <taxon>Eukaryota</taxon>
        <taxon>Fungi</taxon>
        <taxon>Dikarya</taxon>
        <taxon>Ascomycota</taxon>
        <taxon>Pezizomycotina</taxon>
        <taxon>Eurotiomycetes</taxon>
        <taxon>Eurotiomycetidae</taxon>
        <taxon>Eurotiales</taxon>
        <taxon>Aspergillaceae</taxon>
        <taxon>Aspergillus</taxon>
        <taxon>Aspergillus subgen. Fumigati</taxon>
    </lineage>
</organism>
<evidence type="ECO:0000256" key="3">
    <source>
        <dbReference type="ARBA" id="ARBA00022679"/>
    </source>
</evidence>
<keyword evidence="4" id="KW-0547">Nucleotide-binding</keyword>
<evidence type="ECO:0000256" key="6">
    <source>
        <dbReference type="ARBA" id="ARBA00022840"/>
    </source>
</evidence>
<dbReference type="STRING" id="344612.A1CRT1"/>
<evidence type="ECO:0000313" key="11">
    <source>
        <dbReference type="Proteomes" id="UP000006701"/>
    </source>
</evidence>
<comment type="catalytic activity">
    <reaction evidence="8">
        <text>L-seryl-[protein] + ATP = O-phospho-L-seryl-[protein] + ADP + H(+)</text>
        <dbReference type="Rhea" id="RHEA:17989"/>
        <dbReference type="Rhea" id="RHEA-COMP:9863"/>
        <dbReference type="Rhea" id="RHEA-COMP:11604"/>
        <dbReference type="ChEBI" id="CHEBI:15378"/>
        <dbReference type="ChEBI" id="CHEBI:29999"/>
        <dbReference type="ChEBI" id="CHEBI:30616"/>
        <dbReference type="ChEBI" id="CHEBI:83421"/>
        <dbReference type="ChEBI" id="CHEBI:456216"/>
        <dbReference type="EC" id="2.7.11.1"/>
    </reaction>
</comment>
<dbReference type="GO" id="GO:0050684">
    <property type="term" value="P:regulation of mRNA processing"/>
    <property type="evidence" value="ECO:0007669"/>
    <property type="project" value="TreeGrafter"/>
</dbReference>
<sequence length="464" mass="53380">MLLSSMTAVRSISRMMKRTLSLHTKPLQFPPAQCAPPIPQHELVDEEASPAYNPKYFYPVEPGEILANHYQLLVKIGWGTRSTTWLAKDITRYTPDFAPSEHFVTLKITNNRSLDEAYCERDIEEHISRQNPSYRGHAIIRTHLDSFEVTSSEGSHLCLAYEPMREPLWILQKCFIDQRLPLPIAKAYLLILLAGLDYLHSECRVVHTDLKLDNILMTFENEDILPNFLKEQINNLPMQHKTIPTGQTIYRCHNDFGPLDWRELRKMVPKIIDLGLATSLKNNSQGQAGKSEVGLHPIQPDQYRAPEVILGCGWSFSADIWNFGVLAWNNIECTELFRQVNDAQGHYDAKAHIAEMIALLGPPPKELLAKSDAMTEFKWPNSIRNERGKLSRNGREYFEGPFFNKRGEFFYDDLIPSRKLENSIQLLEEEERLVFLSFVKQMLAWLPEDRQTAGELMGHPFLTC</sequence>
<dbReference type="SMART" id="SM00220">
    <property type="entry name" value="S_TKc"/>
    <property type="match status" value="1"/>
</dbReference>
<reference evidence="10 11" key="1">
    <citation type="journal article" date="2008" name="PLoS Genet.">
        <title>Genomic islands in the pathogenic filamentous fungus Aspergillus fumigatus.</title>
        <authorList>
            <person name="Fedorova N.D."/>
            <person name="Khaldi N."/>
            <person name="Joardar V.S."/>
            <person name="Maiti R."/>
            <person name="Amedeo P."/>
            <person name="Anderson M.J."/>
            <person name="Crabtree J."/>
            <person name="Silva J.C."/>
            <person name="Badger J.H."/>
            <person name="Albarraq A."/>
            <person name="Angiuoli S."/>
            <person name="Bussey H."/>
            <person name="Bowyer P."/>
            <person name="Cotty P.J."/>
            <person name="Dyer P.S."/>
            <person name="Egan A."/>
            <person name="Galens K."/>
            <person name="Fraser-Liggett C.M."/>
            <person name="Haas B.J."/>
            <person name="Inman J.M."/>
            <person name="Kent R."/>
            <person name="Lemieux S."/>
            <person name="Malavazi I."/>
            <person name="Orvis J."/>
            <person name="Roemer T."/>
            <person name="Ronning C.M."/>
            <person name="Sundaram J.P."/>
            <person name="Sutton G."/>
            <person name="Turner G."/>
            <person name="Venter J.C."/>
            <person name="White O.R."/>
            <person name="Whitty B.R."/>
            <person name="Youngman P."/>
            <person name="Wolfe K.H."/>
            <person name="Goldman G.H."/>
            <person name="Wortman J.R."/>
            <person name="Jiang B."/>
            <person name="Denning D.W."/>
            <person name="Nierman W.C."/>
        </authorList>
    </citation>
    <scope>NUCLEOTIDE SEQUENCE [LARGE SCALE GENOMIC DNA]</scope>
    <source>
        <strain evidence="11">ATCC 1007 / CBS 513.65 / DSM 816 / NCTC 3887 / NRRL 1</strain>
    </source>
</reference>
<dbReference type="AlphaFoldDB" id="A1CRT1"/>
<dbReference type="RefSeq" id="XP_001269778.1">
    <property type="nucleotide sequence ID" value="XM_001269777.1"/>
</dbReference>
<dbReference type="GO" id="GO:0005737">
    <property type="term" value="C:cytoplasm"/>
    <property type="evidence" value="ECO:0007669"/>
    <property type="project" value="TreeGrafter"/>
</dbReference>
<dbReference type="KEGG" id="act:ACLA_030850"/>
<dbReference type="GO" id="GO:0000245">
    <property type="term" value="P:spliceosomal complex assembly"/>
    <property type="evidence" value="ECO:0007669"/>
    <property type="project" value="TreeGrafter"/>
</dbReference>
<dbReference type="GeneID" id="4701193"/>
<dbReference type="eggNOG" id="KOG1290">
    <property type="taxonomic scope" value="Eukaryota"/>
</dbReference>
<dbReference type="FunFam" id="1.10.510.10:FF:001913">
    <property type="entry name" value="Serine/threonine-protein kinase, putative (AFU_orthologue AFUA_6G02242)"/>
    <property type="match status" value="1"/>
</dbReference>
<evidence type="ECO:0000256" key="5">
    <source>
        <dbReference type="ARBA" id="ARBA00022777"/>
    </source>
</evidence>
<feature type="domain" description="Protein kinase" evidence="9">
    <location>
        <begin position="70"/>
        <end position="462"/>
    </location>
</feature>
<dbReference type="Gene3D" id="1.10.510.10">
    <property type="entry name" value="Transferase(Phosphotransferase) domain 1"/>
    <property type="match status" value="1"/>
</dbReference>
<dbReference type="OMA" id="FGSLDWR"/>
<proteinExistence type="predicted"/>
<dbReference type="InterPro" id="IPR008271">
    <property type="entry name" value="Ser/Thr_kinase_AS"/>
</dbReference>
<dbReference type="Gene3D" id="3.30.200.20">
    <property type="entry name" value="Phosphorylase Kinase, domain 1"/>
    <property type="match status" value="1"/>
</dbReference>
<dbReference type="Proteomes" id="UP000006701">
    <property type="component" value="Unassembled WGS sequence"/>
</dbReference>
<evidence type="ECO:0000256" key="2">
    <source>
        <dbReference type="ARBA" id="ARBA00022527"/>
    </source>
</evidence>
<keyword evidence="3" id="KW-0808">Transferase</keyword>
<dbReference type="PANTHER" id="PTHR47634:SF9">
    <property type="entry name" value="PROTEIN KINASE DOMAIN-CONTAINING PROTEIN-RELATED"/>
    <property type="match status" value="1"/>
</dbReference>
<evidence type="ECO:0000259" key="9">
    <source>
        <dbReference type="PROSITE" id="PS50011"/>
    </source>
</evidence>
<dbReference type="EC" id="2.7.11.1" evidence="1"/>
<dbReference type="PROSITE" id="PS50011">
    <property type="entry name" value="PROTEIN_KINASE_DOM"/>
    <property type="match status" value="1"/>
</dbReference>
<dbReference type="EMBL" id="DS027059">
    <property type="protein sequence ID" value="EAW08352.1"/>
    <property type="molecule type" value="Genomic_DNA"/>
</dbReference>
<evidence type="ECO:0000313" key="10">
    <source>
        <dbReference type="EMBL" id="EAW08352.1"/>
    </source>
</evidence>
<dbReference type="GO" id="GO:0005634">
    <property type="term" value="C:nucleus"/>
    <property type="evidence" value="ECO:0007669"/>
    <property type="project" value="TreeGrafter"/>
</dbReference>
<evidence type="ECO:0000256" key="1">
    <source>
        <dbReference type="ARBA" id="ARBA00012513"/>
    </source>
</evidence>